<dbReference type="PANTHER" id="PTHR33480:SF1">
    <property type="entry name" value="TYR RECOMBINASE DOMAIN-CONTAINING PROTEIN"/>
    <property type="match status" value="1"/>
</dbReference>
<proteinExistence type="predicted"/>
<evidence type="ECO:0000313" key="3">
    <source>
        <dbReference type="Proteomes" id="UP001162156"/>
    </source>
</evidence>
<name>A0AAV8WMR3_9CUCU</name>
<evidence type="ECO:0000256" key="1">
    <source>
        <dbReference type="SAM" id="MobiDB-lite"/>
    </source>
</evidence>
<feature type="region of interest" description="Disordered" evidence="1">
    <location>
        <begin position="68"/>
        <end position="98"/>
    </location>
</feature>
<feature type="compositionally biased region" description="Polar residues" evidence="1">
    <location>
        <begin position="86"/>
        <end position="98"/>
    </location>
</feature>
<accession>A0AAV8WMR3</accession>
<reference evidence="2" key="1">
    <citation type="journal article" date="2023" name="Insect Mol. Biol.">
        <title>Genome sequencing provides insights into the evolution of gene families encoding plant cell wall-degrading enzymes in longhorned beetles.</title>
        <authorList>
            <person name="Shin N.R."/>
            <person name="Okamura Y."/>
            <person name="Kirsch R."/>
            <person name="Pauchet Y."/>
        </authorList>
    </citation>
    <scope>NUCLEOTIDE SEQUENCE</scope>
    <source>
        <strain evidence="2">RBIC_L_NR</strain>
    </source>
</reference>
<comment type="caution">
    <text evidence="2">The sequence shown here is derived from an EMBL/GenBank/DDBJ whole genome shotgun (WGS) entry which is preliminary data.</text>
</comment>
<keyword evidence="3" id="KW-1185">Reference proteome</keyword>
<dbReference type="PANTHER" id="PTHR33480">
    <property type="entry name" value="SET DOMAIN-CONTAINING PROTEIN-RELATED"/>
    <property type="match status" value="1"/>
</dbReference>
<feature type="non-terminal residue" evidence="2">
    <location>
        <position position="1"/>
    </location>
</feature>
<protein>
    <submittedName>
        <fullName evidence="2">Uncharacterized protein</fullName>
    </submittedName>
</protein>
<dbReference type="Proteomes" id="UP001162156">
    <property type="component" value="Unassembled WGS sequence"/>
</dbReference>
<dbReference type="EMBL" id="JANEYF010005599">
    <property type="protein sequence ID" value="KAJ8927562.1"/>
    <property type="molecule type" value="Genomic_DNA"/>
</dbReference>
<sequence length="675" mass="77529">NKPFRFPSEYYDICTSNYNIKRKNIWFSNRSLSPEINTSAVQDKTVSSSDDSLEQQQNTPALETELIVTDNESTVTDDVVDPDYNPSRSDSSSEISLTSPQIFCSPEDLSSPETLAQDNSNELVYTRTEPAATQNNDELDNFISKTTNTKKTVFCYYCESYVLNFPRHLSRNHKTELDVQKILALPSFSKERKNLLYSLRKKGNYLNSNEVSKPVRKGADASNYLPCTHCLGFYSARNLWRHRKQCDANPAKGTSARNSQTDAQNFLIRHLRVDPQLKTDIFPRMRADQVSLVAKKDPLICAFASRYLKIHREKHFVLVTSRKMRELARLLIEAKKIKPSITDLFGALKPENYDVLVSATKAASRYDPDNNSYEAPTFALQIGTTLKQCCDVALVHALKKSETFPTIQSANTEGELKTLSQLIKGNWKFDVSTQAANDLNLQKLNKVSLVPLASDLKLLKNCLIDKANAALLKLNQNTRDANAYIVLLETIYCRLLLLNRRRPGELQRFFIKTYKSAFLNQNTQAYEEFSEAISETEKILMNNFKRIRDEDLVEENEVINGDEASELTNEHNFNSEIKKKPTGRKRLLVPWTENQKQTVTTYFKTHIKQKRPPKKAECDDIISKHPALLKNKDWLKIKVFVQNKYKKQMKIVTFNDYFNFCSRFAAKESKEFFYG</sequence>
<evidence type="ECO:0000313" key="2">
    <source>
        <dbReference type="EMBL" id="KAJ8927562.1"/>
    </source>
</evidence>
<gene>
    <name evidence="2" type="ORF">NQ314_019957</name>
</gene>
<dbReference type="AlphaFoldDB" id="A0AAV8WMR3"/>
<organism evidence="2 3">
    <name type="scientific">Rhamnusium bicolor</name>
    <dbReference type="NCBI Taxonomy" id="1586634"/>
    <lineage>
        <taxon>Eukaryota</taxon>
        <taxon>Metazoa</taxon>
        <taxon>Ecdysozoa</taxon>
        <taxon>Arthropoda</taxon>
        <taxon>Hexapoda</taxon>
        <taxon>Insecta</taxon>
        <taxon>Pterygota</taxon>
        <taxon>Neoptera</taxon>
        <taxon>Endopterygota</taxon>
        <taxon>Coleoptera</taxon>
        <taxon>Polyphaga</taxon>
        <taxon>Cucujiformia</taxon>
        <taxon>Chrysomeloidea</taxon>
        <taxon>Cerambycidae</taxon>
        <taxon>Lepturinae</taxon>
        <taxon>Rhagiini</taxon>
        <taxon>Rhamnusium</taxon>
    </lineage>
</organism>